<proteinExistence type="predicted"/>
<gene>
    <name evidence="2" type="ORF">E2N92_00035</name>
</gene>
<dbReference type="KEGG" id="mfk:E2N92_00035"/>
<reference evidence="2" key="2">
    <citation type="submission" date="2019-03" db="EMBL/GenBank/DDBJ databases">
        <authorList>
            <person name="Chen S.-C."/>
            <person name="Wu S.-Y."/>
            <person name="Lai M.-C."/>
        </authorList>
    </citation>
    <scope>NUCLEOTIDE SEQUENCE</scope>
    <source>
        <strain evidence="2">ML15</strain>
    </source>
</reference>
<evidence type="ECO:0000259" key="1">
    <source>
        <dbReference type="Pfam" id="PF14258"/>
    </source>
</evidence>
<dbReference type="AlphaFoldDB" id="A0A8G1EE83"/>
<name>A0A8G1EE83_9EURY</name>
<accession>A0A8G1EE83</accession>
<reference evidence="2" key="1">
    <citation type="journal article" date="2005" name="Int. J. Syst. Evol. Microbiol.">
        <title>Methanofollis formosanus sp. nov., isolated from a fish pond.</title>
        <authorList>
            <person name="Wu S.Y."/>
            <person name="Chen S.C."/>
            <person name="Lai M.C."/>
        </authorList>
    </citation>
    <scope>NUCLEOTIDE SEQUENCE</scope>
    <source>
        <strain evidence="2">ML15</strain>
    </source>
</reference>
<evidence type="ECO:0000313" key="3">
    <source>
        <dbReference type="Proteomes" id="UP000826709"/>
    </source>
</evidence>
<feature type="domain" description="DUF4350" evidence="1">
    <location>
        <begin position="42"/>
        <end position="244"/>
    </location>
</feature>
<dbReference type="Pfam" id="PF14258">
    <property type="entry name" value="DUF4350"/>
    <property type="match status" value="1"/>
</dbReference>
<dbReference type="Proteomes" id="UP000826709">
    <property type="component" value="Chromosome"/>
</dbReference>
<organism evidence="2 3">
    <name type="scientific">Methanofollis formosanus</name>
    <dbReference type="NCBI Taxonomy" id="299308"/>
    <lineage>
        <taxon>Archaea</taxon>
        <taxon>Methanobacteriati</taxon>
        <taxon>Methanobacteriota</taxon>
        <taxon>Stenosarchaea group</taxon>
        <taxon>Methanomicrobia</taxon>
        <taxon>Methanomicrobiales</taxon>
        <taxon>Methanomicrobiaceae</taxon>
        <taxon>Methanofollis</taxon>
    </lineage>
</organism>
<protein>
    <submittedName>
        <fullName evidence="2">DUF4350 domain-containing protein</fullName>
    </submittedName>
</protein>
<dbReference type="RefSeq" id="WP_220681667.1">
    <property type="nucleotide sequence ID" value="NZ_CP037968.1"/>
</dbReference>
<dbReference type="OrthoDB" id="372296at2157"/>
<evidence type="ECO:0000313" key="2">
    <source>
        <dbReference type="EMBL" id="QYZ77925.1"/>
    </source>
</evidence>
<sequence length="304" mass="32247">MPTAMGVRTISRAWECAAALILAVLVVLSVHFSTTGDEYGISNPGWNGTSAFFDAVLEEGGTVIADTSLFNDYEDSLLLLVAPADESGEGDFGIYRTYLHQNNTIFIADETGASNVMLQGIGSSMRVVPVNVSSLDTTYTGSFFPNGHPAAGHPLLVGVETLAFNRPTHVTGGESLLISGLFSWQDLNGDGRMDAGEPTGTFSFLAREEIGAGEVIVCSDPSLLINAMQGREAPEGNRAFVENLRSYRSVMLVDGVTSAAARDRAVLAGLRSSSSLQAGLLAASLFVVAVLWRKKYRVGWVDGT</sequence>
<keyword evidence="3" id="KW-1185">Reference proteome</keyword>
<dbReference type="EMBL" id="CP037968">
    <property type="protein sequence ID" value="QYZ77925.1"/>
    <property type="molecule type" value="Genomic_DNA"/>
</dbReference>
<dbReference type="InterPro" id="IPR025646">
    <property type="entry name" value="DUF4350"/>
</dbReference>